<accession>R6T9L7</accession>
<evidence type="ECO:0000313" key="2">
    <source>
        <dbReference type="EMBL" id="CDC70083.1"/>
    </source>
</evidence>
<keyword evidence="1" id="KW-0472">Membrane</keyword>
<feature type="transmembrane region" description="Helical" evidence="1">
    <location>
        <begin position="49"/>
        <end position="66"/>
    </location>
</feature>
<protein>
    <submittedName>
        <fullName evidence="2">Uncharacterized protein</fullName>
    </submittedName>
</protein>
<feature type="transmembrane region" description="Helical" evidence="1">
    <location>
        <begin position="12"/>
        <end position="37"/>
    </location>
</feature>
<dbReference type="AlphaFoldDB" id="R6T9L7"/>
<sequence length="248" mass="27065">MNFLEKYRKFLYSGIRVSFPVCVCLALMFSPFVYPAYSRLFLFSLPEKLLSALLIAAAVLSLCRFFVSVDSGEGAERAAGLFMSFAIFSAAYYFRNAGGFAVKGYVFSFAALTAVQSAFPVPEKSADGKNKRLMLSFFVASALLFAAISAFSAYACIFRSAVTASAVMRLCGFPMLFLLQAAVYSGMKCGIIGRIAYYAARIFSFAVAAFVFVTSFAFDSAGTLCTVFSVFYAVFILLCIADLLKSRR</sequence>
<name>R6T9L7_9BACT</name>
<comment type="caution">
    <text evidence="2">The sequence shown here is derived from an EMBL/GenBank/DDBJ whole genome shotgun (WGS) entry which is preliminary data.</text>
</comment>
<feature type="transmembrane region" description="Helical" evidence="1">
    <location>
        <begin position="78"/>
        <end position="94"/>
    </location>
</feature>
<evidence type="ECO:0000313" key="3">
    <source>
        <dbReference type="Proteomes" id="UP000017938"/>
    </source>
</evidence>
<feature type="transmembrane region" description="Helical" evidence="1">
    <location>
        <begin position="195"/>
        <end position="215"/>
    </location>
</feature>
<keyword evidence="1" id="KW-0812">Transmembrane</keyword>
<feature type="transmembrane region" description="Helical" evidence="1">
    <location>
        <begin position="161"/>
        <end position="183"/>
    </location>
</feature>
<dbReference type="EMBL" id="CBFW010000021">
    <property type="protein sequence ID" value="CDC70083.1"/>
    <property type="molecule type" value="Genomic_DNA"/>
</dbReference>
<feature type="transmembrane region" description="Helical" evidence="1">
    <location>
        <begin position="221"/>
        <end position="244"/>
    </location>
</feature>
<feature type="transmembrane region" description="Helical" evidence="1">
    <location>
        <begin position="100"/>
        <end position="121"/>
    </location>
</feature>
<gene>
    <name evidence="2" type="ORF">BN580_00665</name>
</gene>
<organism evidence="2 3">
    <name type="scientific">Candidatus Colimorpha enterica</name>
    <dbReference type="NCBI Taxonomy" id="3083063"/>
    <lineage>
        <taxon>Bacteria</taxon>
        <taxon>Pseudomonadati</taxon>
        <taxon>Bacteroidota</taxon>
        <taxon>Bacteroidia</taxon>
        <taxon>Bacteroidales</taxon>
        <taxon>Candidatus Colimorpha</taxon>
    </lineage>
</organism>
<feature type="transmembrane region" description="Helical" evidence="1">
    <location>
        <begin position="133"/>
        <end position="155"/>
    </location>
</feature>
<evidence type="ECO:0000256" key="1">
    <source>
        <dbReference type="SAM" id="Phobius"/>
    </source>
</evidence>
<reference evidence="2" key="1">
    <citation type="submission" date="2012-11" db="EMBL/GenBank/DDBJ databases">
        <title>Dependencies among metagenomic species, viruses, plasmids and units of genetic variation.</title>
        <authorList>
            <person name="Nielsen H.B."/>
            <person name="Almeida M."/>
            <person name="Juncker A.S."/>
            <person name="Rasmussen S."/>
            <person name="Li J."/>
            <person name="Sunagawa S."/>
            <person name="Plichta D."/>
            <person name="Gautier L."/>
            <person name="Le Chatelier E."/>
            <person name="Peletier E."/>
            <person name="Bonde I."/>
            <person name="Nielsen T."/>
            <person name="Manichanh C."/>
            <person name="Arumugam M."/>
            <person name="Batto J."/>
            <person name="Santos M.B.Q.D."/>
            <person name="Blom N."/>
            <person name="Borruel N."/>
            <person name="Burgdorf K.S."/>
            <person name="Boumezbeur F."/>
            <person name="Casellas F."/>
            <person name="Dore J."/>
            <person name="Guarner F."/>
            <person name="Hansen T."/>
            <person name="Hildebrand F."/>
            <person name="Kaas R.S."/>
            <person name="Kennedy S."/>
            <person name="Kristiansen K."/>
            <person name="Kultima J.R."/>
            <person name="Leonard P."/>
            <person name="Levenez F."/>
            <person name="Lund O."/>
            <person name="Moumen B."/>
            <person name="Le Paslier D."/>
            <person name="Pons N."/>
            <person name="Pedersen O."/>
            <person name="Prifti E."/>
            <person name="Qin J."/>
            <person name="Raes J."/>
            <person name="Tap J."/>
            <person name="Tims S."/>
            <person name="Ussery D.W."/>
            <person name="Yamada T."/>
            <person name="MetaHit consortium"/>
            <person name="Renault P."/>
            <person name="Sicheritz-Ponten T."/>
            <person name="Bork P."/>
            <person name="Wang J."/>
            <person name="Brunak S."/>
            <person name="Ehrlich S.D."/>
        </authorList>
    </citation>
    <scope>NUCLEOTIDE SEQUENCE [LARGE SCALE GENOMIC DNA]</scope>
</reference>
<proteinExistence type="predicted"/>
<keyword evidence="1" id="KW-1133">Transmembrane helix</keyword>
<dbReference type="Proteomes" id="UP000017938">
    <property type="component" value="Unassembled WGS sequence"/>
</dbReference>